<dbReference type="EMBL" id="SPHZ02000006">
    <property type="protein sequence ID" value="KAF0913546.1"/>
    <property type="molecule type" value="Genomic_DNA"/>
</dbReference>
<comment type="caution">
    <text evidence="1">The sequence shown here is derived from an EMBL/GenBank/DDBJ whole genome shotgun (WGS) entry which is preliminary data.</text>
</comment>
<gene>
    <name evidence="1" type="ORF">E2562_023284</name>
</gene>
<reference evidence="1 2" key="1">
    <citation type="submission" date="2019-11" db="EMBL/GenBank/DDBJ databases">
        <title>Whole genome sequence of Oryza granulata.</title>
        <authorList>
            <person name="Li W."/>
        </authorList>
    </citation>
    <scope>NUCLEOTIDE SEQUENCE [LARGE SCALE GENOMIC DNA]</scope>
    <source>
        <strain evidence="2">cv. Menghai</strain>
        <tissue evidence="1">Leaf</tissue>
    </source>
</reference>
<name>A0A6G1DM79_9ORYZ</name>
<proteinExistence type="predicted"/>
<dbReference type="AlphaFoldDB" id="A0A6G1DM79"/>
<accession>A0A6G1DM79</accession>
<protein>
    <submittedName>
        <fullName evidence="1">Uncharacterized protein</fullName>
    </submittedName>
</protein>
<organism evidence="1 2">
    <name type="scientific">Oryza meyeriana var. granulata</name>
    <dbReference type="NCBI Taxonomy" id="110450"/>
    <lineage>
        <taxon>Eukaryota</taxon>
        <taxon>Viridiplantae</taxon>
        <taxon>Streptophyta</taxon>
        <taxon>Embryophyta</taxon>
        <taxon>Tracheophyta</taxon>
        <taxon>Spermatophyta</taxon>
        <taxon>Magnoliopsida</taxon>
        <taxon>Liliopsida</taxon>
        <taxon>Poales</taxon>
        <taxon>Poaceae</taxon>
        <taxon>BOP clade</taxon>
        <taxon>Oryzoideae</taxon>
        <taxon>Oryzeae</taxon>
        <taxon>Oryzinae</taxon>
        <taxon>Oryza</taxon>
        <taxon>Oryza meyeriana</taxon>
    </lineage>
</organism>
<evidence type="ECO:0000313" key="1">
    <source>
        <dbReference type="EMBL" id="KAF0913546.1"/>
    </source>
</evidence>
<sequence>MCGEAGAPRSWISGCAEGAELALSWWYTEVYSMVKSVSSPMIALSHFHWASSSKTMSREMWTRRVIGSAKAYETGFFGQTDI</sequence>
<keyword evidence="2" id="KW-1185">Reference proteome</keyword>
<evidence type="ECO:0000313" key="2">
    <source>
        <dbReference type="Proteomes" id="UP000479710"/>
    </source>
</evidence>
<dbReference type="Proteomes" id="UP000479710">
    <property type="component" value="Unassembled WGS sequence"/>
</dbReference>